<evidence type="ECO:0000313" key="3">
    <source>
        <dbReference type="Proteomes" id="UP000651728"/>
    </source>
</evidence>
<sequence length="93" mass="9667">MNAPFKRALTICAAAVLVTAVTAAPAAALDANYTCTSGTRYLMSDLLGYYIFGSGCTGSGTGPYGTVTIPSGSYFCEHVGYFPEADFLSAQRC</sequence>
<dbReference type="RefSeq" id="WP_204285122.1">
    <property type="nucleotide sequence ID" value="NZ_BAABEJ010000008.1"/>
</dbReference>
<accession>A0ABQ4FAQ2</accession>
<dbReference type="EMBL" id="BOOB01000014">
    <property type="protein sequence ID" value="GIH31885.1"/>
    <property type="molecule type" value="Genomic_DNA"/>
</dbReference>
<evidence type="ECO:0000313" key="2">
    <source>
        <dbReference type="EMBL" id="GIH31885.1"/>
    </source>
</evidence>
<organism evidence="2 3">
    <name type="scientific">Microbispora amethystogenes</name>
    <dbReference type="NCBI Taxonomy" id="1427754"/>
    <lineage>
        <taxon>Bacteria</taxon>
        <taxon>Bacillati</taxon>
        <taxon>Actinomycetota</taxon>
        <taxon>Actinomycetes</taxon>
        <taxon>Streptosporangiales</taxon>
        <taxon>Streptosporangiaceae</taxon>
        <taxon>Microbispora</taxon>
    </lineage>
</organism>
<evidence type="ECO:0008006" key="4">
    <source>
        <dbReference type="Google" id="ProtNLM"/>
    </source>
</evidence>
<dbReference type="Proteomes" id="UP000651728">
    <property type="component" value="Unassembled WGS sequence"/>
</dbReference>
<evidence type="ECO:0000256" key="1">
    <source>
        <dbReference type="SAM" id="SignalP"/>
    </source>
</evidence>
<name>A0ABQ4FAQ2_9ACTN</name>
<protein>
    <recommendedName>
        <fullName evidence="4">Secreted protein</fullName>
    </recommendedName>
</protein>
<proteinExistence type="predicted"/>
<comment type="caution">
    <text evidence="2">The sequence shown here is derived from an EMBL/GenBank/DDBJ whole genome shotgun (WGS) entry which is preliminary data.</text>
</comment>
<keyword evidence="1" id="KW-0732">Signal</keyword>
<feature type="chain" id="PRO_5046853095" description="Secreted protein" evidence="1">
    <location>
        <begin position="24"/>
        <end position="93"/>
    </location>
</feature>
<reference evidence="2 3" key="1">
    <citation type="submission" date="2021-01" db="EMBL/GenBank/DDBJ databases">
        <title>Whole genome shotgun sequence of Microbispora amethystogenes NBRC 101907.</title>
        <authorList>
            <person name="Komaki H."/>
            <person name="Tamura T."/>
        </authorList>
    </citation>
    <scope>NUCLEOTIDE SEQUENCE [LARGE SCALE GENOMIC DNA]</scope>
    <source>
        <strain evidence="2 3">NBRC 101907</strain>
    </source>
</reference>
<feature type="signal peptide" evidence="1">
    <location>
        <begin position="1"/>
        <end position="23"/>
    </location>
</feature>
<gene>
    <name evidence="2" type="ORF">Mam01_20490</name>
</gene>
<keyword evidence="3" id="KW-1185">Reference proteome</keyword>